<comment type="catalytic activity">
    <reaction evidence="2">
        <text>2,5-diamino-6-hydroxy-4-(5-phosphoribosylamino)-pyrimidine + H2O = 2,5,6-triamino-4-hydroxypyrimidine + D-ribose 5-phosphate</text>
        <dbReference type="Rhea" id="RHEA:23436"/>
        <dbReference type="ChEBI" id="CHEBI:15377"/>
        <dbReference type="ChEBI" id="CHEBI:58614"/>
        <dbReference type="ChEBI" id="CHEBI:78346"/>
        <dbReference type="ChEBI" id="CHEBI:137796"/>
    </reaction>
</comment>
<comment type="caution">
    <text evidence="4">The sequence shown here is derived from an EMBL/GenBank/DDBJ whole genome shotgun (WGS) entry which is preliminary data.</text>
</comment>
<name>A0ABP9UVK7_9BACT</name>
<evidence type="ECO:0000256" key="2">
    <source>
        <dbReference type="ARBA" id="ARBA00000751"/>
    </source>
</evidence>
<proteinExistence type="predicted"/>
<dbReference type="Proteomes" id="UP001424741">
    <property type="component" value="Unassembled WGS sequence"/>
</dbReference>
<gene>
    <name evidence="4" type="ORF">Rhal01_00663</name>
</gene>
<dbReference type="EMBL" id="BAABRL010000002">
    <property type="protein sequence ID" value="GAA5494501.1"/>
    <property type="molecule type" value="Genomic_DNA"/>
</dbReference>
<dbReference type="CDD" id="cd15457">
    <property type="entry name" value="NADAR"/>
    <property type="match status" value="1"/>
</dbReference>
<feature type="domain" description="NADAR" evidence="3">
    <location>
        <begin position="24"/>
        <end position="182"/>
    </location>
</feature>
<evidence type="ECO:0000259" key="3">
    <source>
        <dbReference type="Pfam" id="PF08719"/>
    </source>
</evidence>
<dbReference type="Gene3D" id="1.10.357.40">
    <property type="entry name" value="YbiA-like"/>
    <property type="match status" value="1"/>
</dbReference>
<evidence type="ECO:0000313" key="4">
    <source>
        <dbReference type="EMBL" id="GAA5494501.1"/>
    </source>
</evidence>
<dbReference type="SUPFAM" id="SSF143990">
    <property type="entry name" value="YbiA-like"/>
    <property type="match status" value="1"/>
</dbReference>
<organism evidence="4 5">
    <name type="scientific">Rubritalea halochordaticola</name>
    <dbReference type="NCBI Taxonomy" id="714537"/>
    <lineage>
        <taxon>Bacteria</taxon>
        <taxon>Pseudomonadati</taxon>
        <taxon>Verrucomicrobiota</taxon>
        <taxon>Verrucomicrobiia</taxon>
        <taxon>Verrucomicrobiales</taxon>
        <taxon>Rubritaleaceae</taxon>
        <taxon>Rubritalea</taxon>
    </lineage>
</organism>
<comment type="catalytic activity">
    <reaction evidence="1">
        <text>5-amino-6-(5-phospho-D-ribosylamino)uracil + H2O = 5,6-diaminouracil + D-ribose 5-phosphate</text>
        <dbReference type="Rhea" id="RHEA:55020"/>
        <dbReference type="ChEBI" id="CHEBI:15377"/>
        <dbReference type="ChEBI" id="CHEBI:46252"/>
        <dbReference type="ChEBI" id="CHEBI:58453"/>
        <dbReference type="ChEBI" id="CHEBI:78346"/>
    </reaction>
</comment>
<dbReference type="InterPro" id="IPR037238">
    <property type="entry name" value="YbiA-like_sf"/>
</dbReference>
<evidence type="ECO:0000313" key="5">
    <source>
        <dbReference type="Proteomes" id="UP001424741"/>
    </source>
</evidence>
<reference evidence="4 5" key="1">
    <citation type="submission" date="2024-02" db="EMBL/GenBank/DDBJ databases">
        <title>Rubritalea halochordaticola NBRC 107102.</title>
        <authorList>
            <person name="Ichikawa N."/>
            <person name="Katano-Makiyama Y."/>
            <person name="Hidaka K."/>
        </authorList>
    </citation>
    <scope>NUCLEOTIDE SEQUENCE [LARGE SCALE GENOMIC DNA]</scope>
    <source>
        <strain evidence="4 5">NBRC 107102</strain>
    </source>
</reference>
<protein>
    <recommendedName>
        <fullName evidence="3">NADAR domain-containing protein</fullName>
    </recommendedName>
</protein>
<accession>A0ABP9UVK7</accession>
<sequence>MQPSLSVSDLIVRQQEAERLKYLFFWGHTPPADGSITKACFSQWWFAPFDVEDTLYPTAEHYMMASKARLFGDEAMLAKILTSSHPKQAKDFGRQISNFDESLWLQHRYRIVYEANLAKFSQHSKLREFILNTGDRILVEASPVDKIWGIGLAADDTNAEQPAKWKGLNLLGFALMDVRTALQK</sequence>
<dbReference type="InterPro" id="IPR012816">
    <property type="entry name" value="NADAR"/>
</dbReference>
<evidence type="ECO:0000256" key="1">
    <source>
        <dbReference type="ARBA" id="ARBA00000022"/>
    </source>
</evidence>
<dbReference type="RefSeq" id="WP_346187461.1">
    <property type="nucleotide sequence ID" value="NZ_BAABRL010000002.1"/>
</dbReference>
<keyword evidence="5" id="KW-1185">Reference proteome</keyword>
<dbReference type="Pfam" id="PF08719">
    <property type="entry name" value="NADAR"/>
    <property type="match status" value="1"/>
</dbReference>
<dbReference type="NCBIfam" id="TIGR02464">
    <property type="entry name" value="ribofla_fusion"/>
    <property type="match status" value="1"/>
</dbReference>